<dbReference type="Proteomes" id="UP000001551">
    <property type="component" value="Chromosome"/>
</dbReference>
<evidence type="ECO:0000256" key="2">
    <source>
        <dbReference type="ARBA" id="ARBA00022679"/>
    </source>
</evidence>
<dbReference type="SUPFAM" id="SSF56214">
    <property type="entry name" value="4'-phosphopantetheinyl transferase"/>
    <property type="match status" value="1"/>
</dbReference>
<sequence>MIYGVGADTVELERIRRLLGRHRDLSRVYGEREQALLLQKNSLGSYAAHFCAKEAFAKALGTGVRGFALHEVELLRDGAGKPYYALSGRARALAEKLGLVLHVSITHDQTHAMAFAVAERRTQR</sequence>
<comment type="similarity">
    <text evidence="8">Belongs to the P-Pant transferase superfamily. AcpS family.</text>
</comment>
<dbReference type="EMBL" id="CP002400">
    <property type="protein sequence ID" value="ADU27479.1"/>
    <property type="molecule type" value="Genomic_DNA"/>
</dbReference>
<comment type="cofactor">
    <cofactor evidence="8">
        <name>Mg(2+)</name>
        <dbReference type="ChEBI" id="CHEBI:18420"/>
    </cofactor>
</comment>
<evidence type="ECO:0000256" key="6">
    <source>
        <dbReference type="ARBA" id="ARBA00023098"/>
    </source>
</evidence>
<evidence type="ECO:0000256" key="5">
    <source>
        <dbReference type="ARBA" id="ARBA00022842"/>
    </source>
</evidence>
<comment type="subcellular location">
    <subcellularLocation>
        <location evidence="8">Cytoplasm</location>
    </subcellularLocation>
</comment>
<dbReference type="HOGENOM" id="CLU_089696_0_2_9"/>
<dbReference type="Gene3D" id="3.90.470.20">
    <property type="entry name" value="4'-phosphopantetheinyl transferase domain"/>
    <property type="match status" value="1"/>
</dbReference>
<dbReference type="InterPro" id="IPR002582">
    <property type="entry name" value="ACPS"/>
</dbReference>
<comment type="function">
    <text evidence="8">Transfers the 4'-phosphopantetheine moiety from coenzyme A to a Ser of acyl-carrier-protein.</text>
</comment>
<evidence type="ECO:0000256" key="3">
    <source>
        <dbReference type="ARBA" id="ARBA00022723"/>
    </source>
</evidence>
<evidence type="ECO:0000256" key="7">
    <source>
        <dbReference type="ARBA" id="ARBA00023160"/>
    </source>
</evidence>
<dbReference type="eggNOG" id="COG0736">
    <property type="taxonomic scope" value="Bacteria"/>
</dbReference>
<dbReference type="HAMAP" id="MF_00101">
    <property type="entry name" value="AcpS"/>
    <property type="match status" value="1"/>
</dbReference>
<dbReference type="STRING" id="663278.Ethha_1961"/>
<dbReference type="RefSeq" id="WP_013485827.1">
    <property type="nucleotide sequence ID" value="NC_014828.1"/>
</dbReference>
<keyword evidence="8" id="KW-0963">Cytoplasm</keyword>
<evidence type="ECO:0000313" key="11">
    <source>
        <dbReference type="Proteomes" id="UP000001551"/>
    </source>
</evidence>
<feature type="binding site" evidence="8">
    <location>
        <position position="8"/>
    </location>
    <ligand>
        <name>Mg(2+)</name>
        <dbReference type="ChEBI" id="CHEBI:18420"/>
    </ligand>
</feature>
<keyword evidence="1 8" id="KW-0444">Lipid biosynthesis</keyword>
<keyword evidence="7 8" id="KW-0275">Fatty acid biosynthesis</keyword>
<keyword evidence="11" id="KW-1185">Reference proteome</keyword>
<dbReference type="GO" id="GO:0000287">
    <property type="term" value="F:magnesium ion binding"/>
    <property type="evidence" value="ECO:0007669"/>
    <property type="project" value="UniProtKB-UniRule"/>
</dbReference>
<dbReference type="EC" id="2.7.8.7" evidence="8"/>
<dbReference type="GO" id="GO:0006633">
    <property type="term" value="P:fatty acid biosynthetic process"/>
    <property type="evidence" value="ECO:0007669"/>
    <property type="project" value="UniProtKB-UniRule"/>
</dbReference>
<comment type="catalytic activity">
    <reaction evidence="8">
        <text>apo-[ACP] + CoA = holo-[ACP] + adenosine 3',5'-bisphosphate + H(+)</text>
        <dbReference type="Rhea" id="RHEA:12068"/>
        <dbReference type="Rhea" id="RHEA-COMP:9685"/>
        <dbReference type="Rhea" id="RHEA-COMP:9690"/>
        <dbReference type="ChEBI" id="CHEBI:15378"/>
        <dbReference type="ChEBI" id="CHEBI:29999"/>
        <dbReference type="ChEBI" id="CHEBI:57287"/>
        <dbReference type="ChEBI" id="CHEBI:58343"/>
        <dbReference type="ChEBI" id="CHEBI:64479"/>
        <dbReference type="EC" id="2.7.8.7"/>
    </reaction>
</comment>
<reference evidence="10 11" key="1">
    <citation type="submission" date="2010-12" db="EMBL/GenBank/DDBJ databases">
        <title>Complete sequence of Ethanoligenens harbinense YUAN-3.</title>
        <authorList>
            <person name="Lucas S."/>
            <person name="Copeland A."/>
            <person name="Lapidus A."/>
            <person name="Cheng J.-F."/>
            <person name="Bruce D."/>
            <person name="Goodwin L."/>
            <person name="Pitluck S."/>
            <person name="Chertkov O."/>
            <person name="Misra M."/>
            <person name="Detter J.C."/>
            <person name="Han C."/>
            <person name="Tapia R."/>
            <person name="Land M."/>
            <person name="Hauser L."/>
            <person name="Jeffries C."/>
            <person name="Kyrpides N."/>
            <person name="Ivanova N."/>
            <person name="Mikhailova N."/>
            <person name="Wang A."/>
            <person name="Mouttaki H."/>
            <person name="He Z."/>
            <person name="Zhou J."/>
            <person name="Hemme C.L."/>
            <person name="Woyke T."/>
        </authorList>
    </citation>
    <scope>NUCLEOTIDE SEQUENCE [LARGE SCALE GENOMIC DNA]</scope>
    <source>
        <strain evidence="11">DSM 18485 / JCM 12961 / CGMCC 1.5033 / YUAN-3</strain>
    </source>
</reference>
<gene>
    <name evidence="8" type="primary">acpS</name>
    <name evidence="10" type="ordered locus">Ethha_1961</name>
</gene>
<evidence type="ECO:0000256" key="4">
    <source>
        <dbReference type="ARBA" id="ARBA00022832"/>
    </source>
</evidence>
<keyword evidence="3 8" id="KW-0479">Metal-binding</keyword>
<evidence type="ECO:0000256" key="1">
    <source>
        <dbReference type="ARBA" id="ARBA00022516"/>
    </source>
</evidence>
<dbReference type="InterPro" id="IPR037143">
    <property type="entry name" value="4-PPantetheinyl_Trfase_dom_sf"/>
</dbReference>
<dbReference type="NCBIfam" id="TIGR00556">
    <property type="entry name" value="pantethn_trn"/>
    <property type="match status" value="1"/>
</dbReference>
<dbReference type="NCBIfam" id="TIGR00516">
    <property type="entry name" value="acpS"/>
    <property type="match status" value="1"/>
</dbReference>
<feature type="binding site" evidence="8">
    <location>
        <position position="54"/>
    </location>
    <ligand>
        <name>Mg(2+)</name>
        <dbReference type="ChEBI" id="CHEBI:18420"/>
    </ligand>
</feature>
<evidence type="ECO:0000259" key="9">
    <source>
        <dbReference type="Pfam" id="PF01648"/>
    </source>
</evidence>
<dbReference type="InterPro" id="IPR008278">
    <property type="entry name" value="4-PPantetheinyl_Trfase_dom"/>
</dbReference>
<keyword evidence="6 8" id="KW-0443">Lipid metabolism</keyword>
<protein>
    <recommendedName>
        <fullName evidence="8">Holo-[acyl-carrier-protein] synthase</fullName>
        <shortName evidence="8">Holo-ACP synthase</shortName>
        <ecNumber evidence="8">2.7.8.7</ecNumber>
    </recommendedName>
    <alternativeName>
        <fullName evidence="8">4'-phosphopantetheinyl transferase AcpS</fullName>
    </alternativeName>
</protein>
<feature type="domain" description="4'-phosphopantetheinyl transferase" evidence="9">
    <location>
        <begin position="4"/>
        <end position="109"/>
    </location>
</feature>
<evidence type="ECO:0000256" key="8">
    <source>
        <dbReference type="HAMAP-Rule" id="MF_00101"/>
    </source>
</evidence>
<proteinExistence type="inferred from homology"/>
<name>E6U2T7_ETHHY</name>
<keyword evidence="2 8" id="KW-0808">Transferase</keyword>
<keyword evidence="4 8" id="KW-0276">Fatty acid metabolism</keyword>
<dbReference type="Pfam" id="PF01648">
    <property type="entry name" value="ACPS"/>
    <property type="match status" value="1"/>
</dbReference>
<dbReference type="KEGG" id="eha:Ethha_1961"/>
<accession>E6U2T7</accession>
<dbReference type="AlphaFoldDB" id="E6U2T7"/>
<keyword evidence="5 8" id="KW-0460">Magnesium</keyword>
<organism evidence="10 11">
    <name type="scientific">Ethanoligenens harbinense (strain DSM 18485 / JCM 12961 / CGMCC 1.5033 / YUAN-3)</name>
    <dbReference type="NCBI Taxonomy" id="663278"/>
    <lineage>
        <taxon>Bacteria</taxon>
        <taxon>Bacillati</taxon>
        <taxon>Bacillota</taxon>
        <taxon>Clostridia</taxon>
        <taxon>Eubacteriales</taxon>
        <taxon>Oscillospiraceae</taxon>
        <taxon>Ethanoligenens</taxon>
    </lineage>
</organism>
<evidence type="ECO:0000313" key="10">
    <source>
        <dbReference type="EMBL" id="ADU27479.1"/>
    </source>
</evidence>
<dbReference type="GO" id="GO:0008897">
    <property type="term" value="F:holo-[acyl-carrier-protein] synthase activity"/>
    <property type="evidence" value="ECO:0007669"/>
    <property type="project" value="UniProtKB-UniRule"/>
</dbReference>
<dbReference type="InterPro" id="IPR004568">
    <property type="entry name" value="Ppantetheine-prot_Trfase_dom"/>
</dbReference>
<dbReference type="GO" id="GO:0005737">
    <property type="term" value="C:cytoplasm"/>
    <property type="evidence" value="ECO:0007669"/>
    <property type="project" value="UniProtKB-SubCell"/>
</dbReference>